<sequence>MSANDFILSSAGVRMPGIIYGTAWKQERTAALVEQAITLGFRGIDTACQPKHYHEAGVGEGVLAACRALGLQRSELYLQTKFTPLNGHDPLRIPYDAKASLPEQVARSFQVSLKNLHTDYLDGLVLHSPLADREQLMEVWQALEVIQQSGAAKQLGISNCYDPALFEFLYENATVKPAVLQNRFYADTGYDKQLRAFCRQRQIVYQSFWTLTANPKILADSAVKALAEKYQRGPAQIFFRYLTQIGIVPLTGTTSAEHISEDLAIFEFELTSAECASVTALL</sequence>
<evidence type="ECO:0000313" key="3">
    <source>
        <dbReference type="Proteomes" id="UP000078090"/>
    </source>
</evidence>
<dbReference type="Gene3D" id="3.20.20.100">
    <property type="entry name" value="NADP-dependent oxidoreductase domain"/>
    <property type="match status" value="1"/>
</dbReference>
<evidence type="ECO:0000313" key="2">
    <source>
        <dbReference type="EMBL" id="OAH99052.1"/>
    </source>
</evidence>
<reference evidence="2 3" key="1">
    <citation type="submission" date="2016-03" db="EMBL/GenBank/DDBJ databases">
        <authorList>
            <person name="Ploux O."/>
        </authorList>
    </citation>
    <scope>NUCLEOTIDE SEQUENCE [LARGE SCALE GENOMIC DNA]</scope>
    <source>
        <strain evidence="2 3">R-45363</strain>
    </source>
</reference>
<gene>
    <name evidence="2" type="ORF">A1332_03950</name>
</gene>
<dbReference type="CDD" id="cd19071">
    <property type="entry name" value="AKR_AKR1-5-like"/>
    <property type="match status" value="1"/>
</dbReference>
<proteinExistence type="predicted"/>
<dbReference type="Pfam" id="PF00248">
    <property type="entry name" value="Aldo_ket_red"/>
    <property type="match status" value="1"/>
</dbReference>
<dbReference type="InterPro" id="IPR020471">
    <property type="entry name" value="AKR"/>
</dbReference>
<dbReference type="AlphaFoldDB" id="A0A177M1C9"/>
<name>A0A177M1C9_METMH</name>
<dbReference type="PRINTS" id="PR00069">
    <property type="entry name" value="ALDKETRDTASE"/>
</dbReference>
<dbReference type="GO" id="GO:0016491">
    <property type="term" value="F:oxidoreductase activity"/>
    <property type="evidence" value="ECO:0007669"/>
    <property type="project" value="InterPro"/>
</dbReference>
<feature type="domain" description="NADP-dependent oxidoreductase" evidence="1">
    <location>
        <begin position="25"/>
        <end position="281"/>
    </location>
</feature>
<dbReference type="InterPro" id="IPR023210">
    <property type="entry name" value="NADP_OxRdtase_dom"/>
</dbReference>
<dbReference type="EMBL" id="LUUG01000105">
    <property type="protein sequence ID" value="OAH99052.1"/>
    <property type="molecule type" value="Genomic_DNA"/>
</dbReference>
<dbReference type="OrthoDB" id="9804790at2"/>
<dbReference type="RefSeq" id="WP_064010076.1">
    <property type="nucleotide sequence ID" value="NZ_LUUG01000105.1"/>
</dbReference>
<organism evidence="2 3">
    <name type="scientific">Methylomonas methanica</name>
    <dbReference type="NCBI Taxonomy" id="421"/>
    <lineage>
        <taxon>Bacteria</taxon>
        <taxon>Pseudomonadati</taxon>
        <taxon>Pseudomonadota</taxon>
        <taxon>Gammaproteobacteria</taxon>
        <taxon>Methylococcales</taxon>
        <taxon>Methylococcaceae</taxon>
        <taxon>Methylomonas</taxon>
    </lineage>
</organism>
<protein>
    <submittedName>
        <fullName evidence="2">Aldo/keto reductase</fullName>
    </submittedName>
</protein>
<accession>A0A177M1C9</accession>
<dbReference type="SUPFAM" id="SSF51430">
    <property type="entry name" value="NAD(P)-linked oxidoreductase"/>
    <property type="match status" value="1"/>
</dbReference>
<dbReference type="PANTHER" id="PTHR43827">
    <property type="entry name" value="2,5-DIKETO-D-GLUCONIC ACID REDUCTASE"/>
    <property type="match status" value="1"/>
</dbReference>
<dbReference type="Proteomes" id="UP000078090">
    <property type="component" value="Unassembled WGS sequence"/>
</dbReference>
<comment type="caution">
    <text evidence="2">The sequence shown here is derived from an EMBL/GenBank/DDBJ whole genome shotgun (WGS) entry which is preliminary data.</text>
</comment>
<evidence type="ECO:0000259" key="1">
    <source>
        <dbReference type="Pfam" id="PF00248"/>
    </source>
</evidence>
<dbReference type="InterPro" id="IPR036812">
    <property type="entry name" value="NAD(P)_OxRdtase_dom_sf"/>
</dbReference>
<dbReference type="PANTHER" id="PTHR43827:SF8">
    <property type="entry name" value="ALDO_KETO REDUCTASE FAMILY PROTEIN"/>
    <property type="match status" value="1"/>
</dbReference>